<dbReference type="PANTHER" id="PTHR42686:SF1">
    <property type="entry name" value="GH17980P-RELATED"/>
    <property type="match status" value="1"/>
</dbReference>
<reference evidence="2 3" key="1">
    <citation type="submission" date="2020-03" db="EMBL/GenBank/DDBJ databases">
        <authorList>
            <person name="Picone N."/>
        </authorList>
    </citation>
    <scope>NUCLEOTIDE SEQUENCE [LARGE SCALE GENOMIC DNA]</scope>
    <source>
        <strain evidence="2">NSCAC1</strain>
    </source>
</reference>
<dbReference type="Proteomes" id="UP000516072">
    <property type="component" value="Chromosome"/>
</dbReference>
<dbReference type="RefSeq" id="WP_197744558.1">
    <property type="nucleotide sequence ID" value="NZ_LR778175.1"/>
</dbReference>
<dbReference type="Pfam" id="PF00248">
    <property type="entry name" value="Aldo_ket_red"/>
    <property type="match status" value="1"/>
</dbReference>
<gene>
    <name evidence="2" type="ORF">NSCAC_0161</name>
</gene>
<dbReference type="InterPro" id="IPR020471">
    <property type="entry name" value="AKR"/>
</dbReference>
<name>A0A7G1Q7K3_9GAMM</name>
<dbReference type="InterPro" id="IPR036812">
    <property type="entry name" value="NAD(P)_OxRdtase_dom_sf"/>
</dbReference>
<dbReference type="CDD" id="cd19152">
    <property type="entry name" value="AKR_AKR15A"/>
    <property type="match status" value="1"/>
</dbReference>
<dbReference type="AlphaFoldDB" id="A0A7G1Q7K3"/>
<evidence type="ECO:0000259" key="1">
    <source>
        <dbReference type="Pfam" id="PF00248"/>
    </source>
</evidence>
<sequence length="346" mass="38151">MEHTLSIKNALLNGPLGFGTAPLGNMFRSISDDEAASTLEAAWAAGIRYFDTAPFYGAGLAEIRLGQELAKHQRNEYIISTKVGRVVLNEIMEESRVSGRHNKLFKYGKKNKIIFDYTADGVECSICGSLKRLGVDYIDFVWIHDLAQDALGDGWIDQFEIAHNGAMRVLDQLRDQGVIKGWGLGVNRVEPVELVLSLTDVHPDSTLLAGRYTLLDHERALQHLMPTALACNVQIVIGGPYNSGILVGGSHFEYVDAPPNIIARVKRLQKLTDRYSISIKAAALQFSLAHLATVAVIPGASKPERIQEDHDALAAKIPDEFWQDLRREGLVALNAPLPIDIDDFSR</sequence>
<dbReference type="KEGG" id="ntg:NSCAC_0161"/>
<accession>A0A7G1Q7K3</accession>
<dbReference type="SUPFAM" id="SSF51430">
    <property type="entry name" value="NAD(P)-linked oxidoreductase"/>
    <property type="match status" value="1"/>
</dbReference>
<dbReference type="GO" id="GO:0005829">
    <property type="term" value="C:cytosol"/>
    <property type="evidence" value="ECO:0007669"/>
    <property type="project" value="TreeGrafter"/>
</dbReference>
<evidence type="ECO:0000313" key="2">
    <source>
        <dbReference type="EMBL" id="CAB1274423.1"/>
    </source>
</evidence>
<proteinExistence type="predicted"/>
<keyword evidence="3" id="KW-1185">Reference proteome</keyword>
<protein>
    <submittedName>
        <fullName evidence="2">Putative oxidoreductase, aryl-alcohol dehydrogenase like protein</fullName>
    </submittedName>
</protein>
<dbReference type="EMBL" id="LR778175">
    <property type="protein sequence ID" value="CAB1274423.1"/>
    <property type="molecule type" value="Genomic_DNA"/>
</dbReference>
<dbReference type="InterPro" id="IPR023210">
    <property type="entry name" value="NADP_OxRdtase_dom"/>
</dbReference>
<evidence type="ECO:0000313" key="3">
    <source>
        <dbReference type="Proteomes" id="UP000516072"/>
    </source>
</evidence>
<dbReference type="PANTHER" id="PTHR42686">
    <property type="entry name" value="GH17980P-RELATED"/>
    <property type="match status" value="1"/>
</dbReference>
<dbReference type="Gene3D" id="3.20.20.100">
    <property type="entry name" value="NADP-dependent oxidoreductase domain"/>
    <property type="match status" value="1"/>
</dbReference>
<feature type="domain" description="NADP-dependent oxidoreductase" evidence="1">
    <location>
        <begin position="15"/>
        <end position="326"/>
    </location>
</feature>
<organism evidence="2 3">
    <name type="scientific">Candidatus Nitrosacidococcus tergens</name>
    <dbReference type="NCBI Taxonomy" id="553981"/>
    <lineage>
        <taxon>Bacteria</taxon>
        <taxon>Pseudomonadati</taxon>
        <taxon>Pseudomonadota</taxon>
        <taxon>Gammaproteobacteria</taxon>
        <taxon>Chromatiales</taxon>
        <taxon>Chromatiaceae</taxon>
        <taxon>Candidatus Nitrosacidococcus</taxon>
    </lineage>
</organism>
<dbReference type="GO" id="GO:0016491">
    <property type="term" value="F:oxidoreductase activity"/>
    <property type="evidence" value="ECO:0007669"/>
    <property type="project" value="InterPro"/>
</dbReference>